<feature type="compositionally biased region" description="Polar residues" evidence="4">
    <location>
        <begin position="1019"/>
        <end position="1030"/>
    </location>
</feature>
<proteinExistence type="inferred from homology"/>
<feature type="compositionally biased region" description="Basic and acidic residues" evidence="4">
    <location>
        <begin position="421"/>
        <end position="438"/>
    </location>
</feature>
<dbReference type="PANTHER" id="PTHR46765:SF1">
    <property type="entry name" value="P-LOOP CONTAINING NUCLEOSIDE TRIPHOSPHATE HYDROLASES SUPERFAMILY PROTEIN"/>
    <property type="match status" value="1"/>
</dbReference>
<dbReference type="InterPro" id="IPR053016">
    <property type="entry name" value="CTF18-RFC_complex"/>
</dbReference>
<feature type="region of interest" description="Disordered" evidence="4">
    <location>
        <begin position="256"/>
        <end position="288"/>
    </location>
</feature>
<evidence type="ECO:0000313" key="6">
    <source>
        <dbReference type="EMBL" id="KAG7363892.1"/>
    </source>
</evidence>
<comment type="similarity">
    <text evidence="3">Belongs to the activator 1 small subunits family. CTF18 subfamily.</text>
</comment>
<dbReference type="SMART" id="SM00382">
    <property type="entry name" value="AAA"/>
    <property type="match status" value="1"/>
</dbReference>
<feature type="compositionally biased region" description="Low complexity" evidence="4">
    <location>
        <begin position="60"/>
        <end position="70"/>
    </location>
</feature>
<dbReference type="GO" id="GO:0016887">
    <property type="term" value="F:ATP hydrolysis activity"/>
    <property type="evidence" value="ECO:0007669"/>
    <property type="project" value="InterPro"/>
</dbReference>
<dbReference type="Pfam" id="PF00004">
    <property type="entry name" value="AAA"/>
    <property type="match status" value="1"/>
</dbReference>
<dbReference type="GO" id="GO:0005524">
    <property type="term" value="F:ATP binding"/>
    <property type="evidence" value="ECO:0007669"/>
    <property type="project" value="InterPro"/>
</dbReference>
<name>A0A9K3LKS6_9STRA</name>
<comment type="subcellular location">
    <subcellularLocation>
        <location evidence="1">Nucleus</location>
    </subcellularLocation>
</comment>
<organism evidence="6 7">
    <name type="scientific">Nitzschia inconspicua</name>
    <dbReference type="NCBI Taxonomy" id="303405"/>
    <lineage>
        <taxon>Eukaryota</taxon>
        <taxon>Sar</taxon>
        <taxon>Stramenopiles</taxon>
        <taxon>Ochrophyta</taxon>
        <taxon>Bacillariophyta</taxon>
        <taxon>Bacillariophyceae</taxon>
        <taxon>Bacillariophycidae</taxon>
        <taxon>Bacillariales</taxon>
        <taxon>Bacillariaceae</taxon>
        <taxon>Nitzschia</taxon>
    </lineage>
</organism>
<protein>
    <submittedName>
        <fullName evidence="6">Replication factor C large subunit</fullName>
    </submittedName>
</protein>
<dbReference type="OrthoDB" id="2195431at2759"/>
<dbReference type="GO" id="GO:0005634">
    <property type="term" value="C:nucleus"/>
    <property type="evidence" value="ECO:0007669"/>
    <property type="project" value="UniProtKB-SubCell"/>
</dbReference>
<dbReference type="PANTHER" id="PTHR46765">
    <property type="entry name" value="P-LOOP CONTAINING NUCLEOSIDE TRIPHOSPHATE HYDROLASES SUPERFAMILY PROTEIN"/>
    <property type="match status" value="1"/>
</dbReference>
<keyword evidence="7" id="KW-1185">Reference proteome</keyword>
<feature type="compositionally biased region" description="Basic and acidic residues" evidence="4">
    <location>
        <begin position="71"/>
        <end position="80"/>
    </location>
</feature>
<reference evidence="6" key="1">
    <citation type="journal article" date="2021" name="Sci. Rep.">
        <title>Diploid genomic architecture of Nitzschia inconspicua, an elite biomass production diatom.</title>
        <authorList>
            <person name="Oliver A."/>
            <person name="Podell S."/>
            <person name="Pinowska A."/>
            <person name="Traller J.C."/>
            <person name="Smith S.R."/>
            <person name="McClure R."/>
            <person name="Beliaev A."/>
            <person name="Bohutskyi P."/>
            <person name="Hill E.A."/>
            <person name="Rabines A."/>
            <person name="Zheng H."/>
            <person name="Allen L.Z."/>
            <person name="Kuo A."/>
            <person name="Grigoriev I.V."/>
            <person name="Allen A.E."/>
            <person name="Hazlebeck D."/>
            <person name="Allen E.E."/>
        </authorList>
    </citation>
    <scope>NUCLEOTIDE SEQUENCE</scope>
    <source>
        <strain evidence="6">Hildebrandi</strain>
    </source>
</reference>
<feature type="region of interest" description="Disordered" evidence="4">
    <location>
        <begin position="319"/>
        <end position="349"/>
    </location>
</feature>
<dbReference type="InterPro" id="IPR003959">
    <property type="entry name" value="ATPase_AAA_core"/>
</dbReference>
<feature type="compositionally biased region" description="Low complexity" evidence="4">
    <location>
        <begin position="936"/>
        <end position="948"/>
    </location>
</feature>
<accession>A0A9K3LKS6</accession>
<dbReference type="CDD" id="cd00009">
    <property type="entry name" value="AAA"/>
    <property type="match status" value="1"/>
</dbReference>
<evidence type="ECO:0000256" key="4">
    <source>
        <dbReference type="SAM" id="MobiDB-lite"/>
    </source>
</evidence>
<evidence type="ECO:0000259" key="5">
    <source>
        <dbReference type="SMART" id="SM00382"/>
    </source>
</evidence>
<feature type="domain" description="AAA+ ATPase" evidence="5">
    <location>
        <begin position="439"/>
        <end position="612"/>
    </location>
</feature>
<dbReference type="EMBL" id="JAGRRH010000009">
    <property type="protein sequence ID" value="KAG7363892.1"/>
    <property type="molecule type" value="Genomic_DNA"/>
</dbReference>
<keyword evidence="2" id="KW-0539">Nucleus</keyword>
<feature type="region of interest" description="Disordered" evidence="4">
    <location>
        <begin position="495"/>
        <end position="527"/>
    </location>
</feature>
<feature type="compositionally biased region" description="Low complexity" evidence="4">
    <location>
        <begin position="403"/>
        <end position="417"/>
    </location>
</feature>
<evidence type="ECO:0000313" key="7">
    <source>
        <dbReference type="Proteomes" id="UP000693970"/>
    </source>
</evidence>
<evidence type="ECO:0000256" key="1">
    <source>
        <dbReference type="ARBA" id="ARBA00004123"/>
    </source>
</evidence>
<evidence type="ECO:0000256" key="2">
    <source>
        <dbReference type="ARBA" id="ARBA00023242"/>
    </source>
</evidence>
<dbReference type="Proteomes" id="UP000693970">
    <property type="component" value="Unassembled WGS sequence"/>
</dbReference>
<sequence>MEEEPFFFDEDAELDDYNIMMDRDDDFFGGPLPPEDEESEAAAAEAEATKMTMAMPMTGQQQQQQQQQQQHETEQERPMEDSMALHPAVNATTTIDTATATYTTAADSTTAVVAPTVASVTPSATETEVVDSVEEYLAARRTETQLFSFERYTKGATWRNSSENPSDKPTATIVSPLLRRNTKATSSSSAPEAQFLDLLQFRDDHRHRRRIKPVSLNITRSKGVFKTPATLGIDTLPMTLNNGTRVFIRHRRCSATTTTTSPSSSFSSHGINNNINNNNNNKNPLFSSNLLGTSMKELTRRITLAKRDNHLRRQLLHSDNNQQQQQSFNNNDNNNNNSNNINHDNTIISGHGMIGSGQLWVDKHAPSSFPQLLSDERTNREVLRALRAWDPYVFGRQQPQRPNTNNHTNNNNHTSSNGMDDNNKENTPRNPNDKRPSENCRVILLSGPPGVGKTTLAHIVARHAGYRPLEVNASDDRSASVLTERIQRAMESTTLHMSTDHDNNNNNNNNDNKLNQGKRNDHHHHHGKPNCLILDEIDGVDAKGAIQALADIIKADIPNKNNTKATSKSKTKSKSTIPYLRRPIICICNHKYAPALRPLLPYALHFNVEAPSSSRLVARLKTILHKENVSMMAGGSLLHQLVVSTGGDIRSCLFTLQFAAAAATAVPAVTTDGTTDKKDLSQSLMDALNGSGLKDDRNDVASTITSIFRKVKATTLDTTTTTTTTALSRKQPWSYRTTTTTKTASVSRVMNAVEGFADDTTTLHALFLNVLDVSYIDPTLDRCSAAHELLSGADTSFGPAEYSLLRLSTPPIAAGIHLLCRVEVKPKLTFSTRELTDNRYQQESNEALVQKFSEGLPVKAKNLKCCELLSKEFIPMVVYILSAGDGGTGTGGASLNRPASSVDILTKAERVVADRHVAVLCTLGLTYVPDSDKETNNNTTNYQTKTSTFRTTDGTTHMKLEPPIDRLVTFRGLWNKAMAAGLRRKIIPGNMKLLLAQQVRLENFRRTKDCCDALEDGVATNNGNASSTKQPAGEPPVASKGTFRKRDQVDATTFDDGATTTLPDAKRTKLLGPVRLTADNFLGVAARQDREAKSARRRVAISGVSAKRKLSHTGSGLLLNQVVRMKYVKGFTQAVRTPCRLQDLE</sequence>
<feature type="compositionally biased region" description="Low complexity" evidence="4">
    <location>
        <begin position="319"/>
        <end position="345"/>
    </location>
</feature>
<feature type="region of interest" description="Disordered" evidence="4">
    <location>
        <begin position="394"/>
        <end position="448"/>
    </location>
</feature>
<feature type="region of interest" description="Disordered" evidence="4">
    <location>
        <begin position="936"/>
        <end position="957"/>
    </location>
</feature>
<dbReference type="InterPro" id="IPR003593">
    <property type="entry name" value="AAA+_ATPase"/>
</dbReference>
<comment type="caution">
    <text evidence="6">The sequence shown here is derived from an EMBL/GenBank/DDBJ whole genome shotgun (WGS) entry which is preliminary data.</text>
</comment>
<reference evidence="6" key="2">
    <citation type="submission" date="2021-04" db="EMBL/GenBank/DDBJ databases">
        <authorList>
            <person name="Podell S."/>
        </authorList>
    </citation>
    <scope>NUCLEOTIDE SEQUENCE</scope>
    <source>
        <strain evidence="6">Hildebrandi</strain>
    </source>
</reference>
<dbReference type="AlphaFoldDB" id="A0A9K3LKS6"/>
<evidence type="ECO:0000256" key="3">
    <source>
        <dbReference type="ARBA" id="ARBA00043975"/>
    </source>
</evidence>
<feature type="region of interest" description="Disordered" evidence="4">
    <location>
        <begin position="1019"/>
        <end position="1042"/>
    </location>
</feature>
<gene>
    <name evidence="6" type="ORF">IV203_037093</name>
</gene>
<feature type="region of interest" description="Disordered" evidence="4">
    <location>
        <begin position="21"/>
        <end position="80"/>
    </location>
</feature>